<dbReference type="RefSeq" id="WP_184185322.1">
    <property type="nucleotide sequence ID" value="NZ_BMNF01000004.1"/>
</dbReference>
<dbReference type="InterPro" id="IPR018020">
    <property type="entry name" value="OHCU_decarboxylase"/>
</dbReference>
<feature type="compositionally biased region" description="Basic and acidic residues" evidence="7">
    <location>
        <begin position="74"/>
        <end position="87"/>
    </location>
</feature>
<dbReference type="InterPro" id="IPR017595">
    <property type="entry name" value="OHCU_decarboxylase-2"/>
</dbReference>
<dbReference type="EMBL" id="JACHDP010000001">
    <property type="protein sequence ID" value="MBB5480815.1"/>
    <property type="molecule type" value="Genomic_DNA"/>
</dbReference>
<accession>A0A840VVQ3</accession>
<keyword evidence="4" id="KW-0659">Purine metabolism</keyword>
<sequence>MPLATFNAMPVDAASAVLATCCQTTRWHAEVCRRRPFTSVEQLADAASAILAGLGWPDIHQALQAHPRIGSPPRGDDAADRMSRDEQAGVGDTSMTVANEAYEARFGHVFLVSAAGLSGEEILDRLGERLRNDPDRERSVVAEELNKIMKRRLTEVVTP</sequence>
<dbReference type="Proteomes" id="UP000586947">
    <property type="component" value="Unassembled WGS sequence"/>
</dbReference>
<evidence type="ECO:0000256" key="1">
    <source>
        <dbReference type="ARBA" id="ARBA00001163"/>
    </source>
</evidence>
<dbReference type="GO" id="GO:0019628">
    <property type="term" value="P:urate catabolic process"/>
    <property type="evidence" value="ECO:0007669"/>
    <property type="project" value="TreeGrafter"/>
</dbReference>
<dbReference type="EC" id="4.1.1.97" evidence="3"/>
<dbReference type="PANTHER" id="PTHR43466">
    <property type="entry name" value="2-OXO-4-HYDROXY-4-CARBOXY-5-UREIDOIMIDAZOLINE DECARBOXYLASE-RELATED"/>
    <property type="match status" value="1"/>
</dbReference>
<dbReference type="PANTHER" id="PTHR43466:SF1">
    <property type="entry name" value="2-OXO-4-HYDROXY-4-CARBOXY-5-UREIDOIMIDAZOLINE DECARBOXYLASE-RELATED"/>
    <property type="match status" value="1"/>
</dbReference>
<evidence type="ECO:0000256" key="3">
    <source>
        <dbReference type="ARBA" id="ARBA00012257"/>
    </source>
</evidence>
<keyword evidence="10" id="KW-1185">Reference proteome</keyword>
<evidence type="ECO:0000313" key="9">
    <source>
        <dbReference type="EMBL" id="MBB5480815.1"/>
    </source>
</evidence>
<comment type="pathway">
    <text evidence="2">Purine metabolism; urate degradation; (S)-allantoin from urate: step 3/3.</text>
</comment>
<evidence type="ECO:0000256" key="2">
    <source>
        <dbReference type="ARBA" id="ARBA00004754"/>
    </source>
</evidence>
<evidence type="ECO:0000259" key="8">
    <source>
        <dbReference type="Pfam" id="PF09349"/>
    </source>
</evidence>
<name>A0A840VVQ3_9ACTN</name>
<reference evidence="9 10" key="1">
    <citation type="submission" date="2020-08" db="EMBL/GenBank/DDBJ databases">
        <title>Sequencing the genomes of 1000 actinobacteria strains.</title>
        <authorList>
            <person name="Klenk H.-P."/>
        </authorList>
    </citation>
    <scope>NUCLEOTIDE SEQUENCE [LARGE SCALE GENOMIC DNA]</scope>
    <source>
        <strain evidence="9 10">DSM 103125</strain>
    </source>
</reference>
<feature type="domain" description="Oxo-4-hydroxy-4-carboxy-5-ureidoimidazoline decarboxylase" evidence="8">
    <location>
        <begin position="7"/>
        <end position="153"/>
    </location>
</feature>
<protein>
    <recommendedName>
        <fullName evidence="3">2-oxo-4-hydroxy-4-carboxy-5-ureidoimidazoline decarboxylase</fullName>
        <ecNumber evidence="3">4.1.1.97</ecNumber>
    </recommendedName>
</protein>
<gene>
    <name evidence="9" type="ORF">HNR20_005320</name>
</gene>
<dbReference type="Pfam" id="PF09349">
    <property type="entry name" value="OHCU_decarbox"/>
    <property type="match status" value="1"/>
</dbReference>
<keyword evidence="6 9" id="KW-0456">Lyase</keyword>
<dbReference type="InterPro" id="IPR036778">
    <property type="entry name" value="OHCU_decarboxylase_sf"/>
</dbReference>
<dbReference type="GO" id="GO:0051997">
    <property type="term" value="F:2-oxo-4-hydroxy-4-carboxy-5-ureidoimidazoline decarboxylase activity"/>
    <property type="evidence" value="ECO:0007669"/>
    <property type="project" value="UniProtKB-EC"/>
</dbReference>
<organism evidence="9 10">
    <name type="scientific">Micromonospora parathelypteridis</name>
    <dbReference type="NCBI Taxonomy" id="1839617"/>
    <lineage>
        <taxon>Bacteria</taxon>
        <taxon>Bacillati</taxon>
        <taxon>Actinomycetota</taxon>
        <taxon>Actinomycetes</taxon>
        <taxon>Micromonosporales</taxon>
        <taxon>Micromonosporaceae</taxon>
        <taxon>Micromonospora</taxon>
    </lineage>
</organism>
<evidence type="ECO:0000313" key="10">
    <source>
        <dbReference type="Proteomes" id="UP000586947"/>
    </source>
</evidence>
<dbReference type="NCBIfam" id="TIGR03180">
    <property type="entry name" value="UraD_2"/>
    <property type="match status" value="1"/>
</dbReference>
<keyword evidence="5" id="KW-0210">Decarboxylase</keyword>
<evidence type="ECO:0000256" key="5">
    <source>
        <dbReference type="ARBA" id="ARBA00022793"/>
    </source>
</evidence>
<comment type="catalytic activity">
    <reaction evidence="1">
        <text>5-hydroxy-2-oxo-4-ureido-2,5-dihydro-1H-imidazole-5-carboxylate + H(+) = (S)-allantoin + CO2</text>
        <dbReference type="Rhea" id="RHEA:26301"/>
        <dbReference type="ChEBI" id="CHEBI:15378"/>
        <dbReference type="ChEBI" id="CHEBI:15678"/>
        <dbReference type="ChEBI" id="CHEBI:16526"/>
        <dbReference type="ChEBI" id="CHEBI:58639"/>
        <dbReference type="EC" id="4.1.1.97"/>
    </reaction>
</comment>
<dbReference type="NCBIfam" id="NF010372">
    <property type="entry name" value="PRK13798.1"/>
    <property type="match status" value="1"/>
</dbReference>
<evidence type="ECO:0000256" key="7">
    <source>
        <dbReference type="SAM" id="MobiDB-lite"/>
    </source>
</evidence>
<dbReference type="AlphaFoldDB" id="A0A840VVQ3"/>
<evidence type="ECO:0000256" key="4">
    <source>
        <dbReference type="ARBA" id="ARBA00022631"/>
    </source>
</evidence>
<feature type="region of interest" description="Disordered" evidence="7">
    <location>
        <begin position="66"/>
        <end position="91"/>
    </location>
</feature>
<dbReference type="Gene3D" id="1.10.3330.10">
    <property type="entry name" value="Oxo-4-hydroxy-4-carboxy-5-ureidoimidazoline decarboxylase"/>
    <property type="match status" value="1"/>
</dbReference>
<dbReference type="SUPFAM" id="SSF158694">
    <property type="entry name" value="UraD-Like"/>
    <property type="match status" value="1"/>
</dbReference>
<evidence type="ECO:0000256" key="6">
    <source>
        <dbReference type="ARBA" id="ARBA00023239"/>
    </source>
</evidence>
<proteinExistence type="predicted"/>
<comment type="caution">
    <text evidence="9">The sequence shown here is derived from an EMBL/GenBank/DDBJ whole genome shotgun (WGS) entry which is preliminary data.</text>
</comment>
<dbReference type="GO" id="GO:0006144">
    <property type="term" value="P:purine nucleobase metabolic process"/>
    <property type="evidence" value="ECO:0007669"/>
    <property type="project" value="UniProtKB-KW"/>
</dbReference>